<organism evidence="4 5">
    <name type="scientific">Candidatus Kuenenbacteria bacterium CG10_big_fil_rev_8_21_14_0_10_36_11</name>
    <dbReference type="NCBI Taxonomy" id="1974618"/>
    <lineage>
        <taxon>Bacteria</taxon>
        <taxon>Candidatus Kueneniibacteriota</taxon>
    </lineage>
</organism>
<dbReference type="AlphaFoldDB" id="A0A2M6WA36"/>
<comment type="caution">
    <text evidence="4">The sequence shown here is derived from an EMBL/GenBank/DDBJ whole genome shotgun (WGS) entry which is preliminary data.</text>
</comment>
<protein>
    <recommendedName>
        <fullName evidence="3">Sortilin N-terminal domain-containing protein</fullName>
    </recommendedName>
</protein>
<feature type="domain" description="Sortilin N-terminal" evidence="3">
    <location>
        <begin position="170"/>
        <end position="231"/>
    </location>
</feature>
<sequence>MKKTLFILLLLSPIILSGCSLSLTGSSASNKNSAGVFKSYDFGERWQASNHVKDTAKSNLNNLNIKKIAFDNNDHTKVYLAAENEGIWYSEDAGNNWQNILARGTAYDLALDPKNSGIVFASFGNQVNKTIDLGKNWQQLYLETRTNVLITSIAIDPNDNLILYLGSSNSEIYKTSDGGKSWQLIQKNENNKDIIKKIIINPQNSKIIYAATAASGIYKTTDAGKTWQNLKDNYYNLRDKNNQRLFPKSEVFYDLAPDLTQPDALLYASQYGLLKSADGGKTWQEIKLLTPPNSTNARINTLTINPKDNQQIYYATNSVLYRSFDGGKTWLSNSIPSIRFASFLAVDPITPNVLYFGLIDKPRGK</sequence>
<dbReference type="InterPro" id="IPR015943">
    <property type="entry name" value="WD40/YVTN_repeat-like_dom_sf"/>
</dbReference>
<evidence type="ECO:0000313" key="5">
    <source>
        <dbReference type="Proteomes" id="UP000231464"/>
    </source>
</evidence>
<dbReference type="Proteomes" id="UP000231464">
    <property type="component" value="Unassembled WGS sequence"/>
</dbReference>
<dbReference type="Pfam" id="PF15902">
    <property type="entry name" value="Sortilin-Vps10"/>
    <property type="match status" value="1"/>
</dbReference>
<dbReference type="GO" id="GO:0010411">
    <property type="term" value="P:xyloglucan metabolic process"/>
    <property type="evidence" value="ECO:0007669"/>
    <property type="project" value="TreeGrafter"/>
</dbReference>
<dbReference type="SUPFAM" id="SSF110296">
    <property type="entry name" value="Oligoxyloglucan reducing end-specific cellobiohydrolase"/>
    <property type="match status" value="1"/>
</dbReference>
<dbReference type="PANTHER" id="PTHR43739">
    <property type="entry name" value="XYLOGLUCANASE (EUROFUNG)"/>
    <property type="match status" value="1"/>
</dbReference>
<dbReference type="InterPro" id="IPR052025">
    <property type="entry name" value="Xyloglucanase_GH74"/>
</dbReference>
<gene>
    <name evidence="4" type="ORF">COU23_02710</name>
</gene>
<name>A0A2M6WA36_9BACT</name>
<evidence type="ECO:0000313" key="4">
    <source>
        <dbReference type="EMBL" id="PIT89659.1"/>
    </source>
</evidence>
<reference evidence="5" key="1">
    <citation type="submission" date="2017-09" db="EMBL/GenBank/DDBJ databases">
        <title>Depth-based differentiation of microbial function through sediment-hosted aquifers and enrichment of novel symbionts in the deep terrestrial subsurface.</title>
        <authorList>
            <person name="Probst A.J."/>
            <person name="Ladd B."/>
            <person name="Jarett J.K."/>
            <person name="Geller-Mcgrath D.E."/>
            <person name="Sieber C.M.K."/>
            <person name="Emerson J.B."/>
            <person name="Anantharaman K."/>
            <person name="Thomas B.C."/>
            <person name="Malmstrom R."/>
            <person name="Stieglmeier M."/>
            <person name="Klingl A."/>
            <person name="Woyke T."/>
            <person name="Ryan C.M."/>
            <person name="Banfield J.F."/>
        </authorList>
    </citation>
    <scope>NUCLEOTIDE SEQUENCE [LARGE SCALE GENOMIC DNA]</scope>
</reference>
<evidence type="ECO:0000256" key="2">
    <source>
        <dbReference type="SAM" id="SignalP"/>
    </source>
</evidence>
<dbReference type="PROSITE" id="PS51257">
    <property type="entry name" value="PROKAR_LIPOPROTEIN"/>
    <property type="match status" value="1"/>
</dbReference>
<dbReference type="EMBL" id="PFBP01000042">
    <property type="protein sequence ID" value="PIT89659.1"/>
    <property type="molecule type" value="Genomic_DNA"/>
</dbReference>
<feature type="chain" id="PRO_5014604496" description="Sortilin N-terminal domain-containing protein" evidence="2">
    <location>
        <begin position="23"/>
        <end position="365"/>
    </location>
</feature>
<dbReference type="InterPro" id="IPR031778">
    <property type="entry name" value="Sortilin_N"/>
</dbReference>
<evidence type="ECO:0000259" key="3">
    <source>
        <dbReference type="Pfam" id="PF15902"/>
    </source>
</evidence>
<proteinExistence type="predicted"/>
<dbReference type="PANTHER" id="PTHR43739:SF5">
    <property type="entry name" value="EXO-ALPHA-SIALIDASE"/>
    <property type="match status" value="1"/>
</dbReference>
<dbReference type="Gene3D" id="2.130.10.10">
    <property type="entry name" value="YVTN repeat-like/Quinoprotein amine dehydrogenase"/>
    <property type="match status" value="3"/>
</dbReference>
<keyword evidence="2" id="KW-0732">Signal</keyword>
<accession>A0A2M6WA36</accession>
<keyword evidence="1" id="KW-0677">Repeat</keyword>
<feature type="signal peptide" evidence="2">
    <location>
        <begin position="1"/>
        <end position="22"/>
    </location>
</feature>
<evidence type="ECO:0000256" key="1">
    <source>
        <dbReference type="ARBA" id="ARBA00022737"/>
    </source>
</evidence>
<dbReference type="CDD" id="cd15482">
    <property type="entry name" value="Sialidase_non-viral"/>
    <property type="match status" value="1"/>
</dbReference>